<dbReference type="Pfam" id="PF20192">
    <property type="entry name" value="DUF6555"/>
    <property type="match status" value="1"/>
</dbReference>
<dbReference type="Proteomes" id="UP000509568">
    <property type="component" value="Chromosome"/>
</dbReference>
<protein>
    <submittedName>
        <fullName evidence="1">Uncharacterized protein</fullName>
    </submittedName>
</protein>
<dbReference type="InterPro" id="IPR046685">
    <property type="entry name" value="DUF6555"/>
</dbReference>
<sequence length="74" mass="8527">MLTLHRFEIRYCLHGRPHHFLQRDTLMTDADAWYYAALHAGTGLGLEVLNEGKECWQQQAMAAGLSDVRWLQLA</sequence>
<dbReference type="KEGG" id="pez:HWQ56_13615"/>
<keyword evidence="2" id="KW-1185">Reference proteome</keyword>
<reference evidence="1 2" key="1">
    <citation type="submission" date="2020-06" db="EMBL/GenBank/DDBJ databases">
        <title>Pseudomonas eucalypticola sp. nov., an endophyte of Eucalyptus dunnii leaves with biocontrol ability of eucalyptus leaf blight.</title>
        <authorList>
            <person name="Liu Y."/>
            <person name="Song Z."/>
            <person name="Zeng H."/>
            <person name="Lu M."/>
            <person name="Wang X."/>
            <person name="Lian X."/>
            <person name="Zhang Q."/>
        </authorList>
    </citation>
    <scope>NUCLEOTIDE SEQUENCE [LARGE SCALE GENOMIC DNA]</scope>
    <source>
        <strain evidence="1 2">NP-1</strain>
    </source>
</reference>
<dbReference type="EMBL" id="CP056030">
    <property type="protein sequence ID" value="QKZ04767.1"/>
    <property type="molecule type" value="Genomic_DNA"/>
</dbReference>
<gene>
    <name evidence="1" type="ORF">HWQ56_13615</name>
</gene>
<proteinExistence type="predicted"/>
<dbReference type="RefSeq" id="WP_158154905.1">
    <property type="nucleotide sequence ID" value="NZ_CP056030.1"/>
</dbReference>
<dbReference type="AlphaFoldDB" id="A0A7D5H0J2"/>
<evidence type="ECO:0000313" key="1">
    <source>
        <dbReference type="EMBL" id="QKZ04767.1"/>
    </source>
</evidence>
<organism evidence="1 2">
    <name type="scientific">Pseudomonas eucalypticola</name>
    <dbReference type="NCBI Taxonomy" id="2599595"/>
    <lineage>
        <taxon>Bacteria</taxon>
        <taxon>Pseudomonadati</taxon>
        <taxon>Pseudomonadota</taxon>
        <taxon>Gammaproteobacteria</taxon>
        <taxon>Pseudomonadales</taxon>
        <taxon>Pseudomonadaceae</taxon>
        <taxon>Pseudomonas</taxon>
    </lineage>
</organism>
<name>A0A7D5H0J2_9PSED</name>
<evidence type="ECO:0000313" key="2">
    <source>
        <dbReference type="Proteomes" id="UP000509568"/>
    </source>
</evidence>
<accession>A0A7D5H0J2</accession>